<keyword evidence="3 4" id="KW-0175">Coiled coil</keyword>
<evidence type="ECO:0000313" key="6">
    <source>
        <dbReference type="EMBL" id="AWU73415.1"/>
    </source>
</evidence>
<dbReference type="OrthoDB" id="10254973at2759"/>
<evidence type="ECO:0000256" key="4">
    <source>
        <dbReference type="SAM" id="Coils"/>
    </source>
</evidence>
<evidence type="ECO:0000313" key="7">
    <source>
        <dbReference type="Proteomes" id="UP000249293"/>
    </source>
</evidence>
<accession>A0A2U9QWS1</accession>
<protein>
    <recommendedName>
        <fullName evidence="2">Structural maintenance of chromosomes protein 5</fullName>
    </recommendedName>
</protein>
<dbReference type="SUPFAM" id="SSF52540">
    <property type="entry name" value="P-loop containing nucleoside triphosphate hydrolases"/>
    <property type="match status" value="2"/>
</dbReference>
<dbReference type="InterPro" id="IPR003395">
    <property type="entry name" value="RecF/RecN/SMC_N"/>
</dbReference>
<dbReference type="EMBL" id="CP028773">
    <property type="protein sequence ID" value="AWU73415.1"/>
    <property type="molecule type" value="Genomic_DNA"/>
</dbReference>
<dbReference type="Proteomes" id="UP000249293">
    <property type="component" value="Chromosome 1"/>
</dbReference>
<feature type="coiled-coil region" evidence="4">
    <location>
        <begin position="645"/>
        <end position="769"/>
    </location>
</feature>
<dbReference type="GO" id="GO:0000724">
    <property type="term" value="P:double-strand break repair via homologous recombination"/>
    <property type="evidence" value="ECO:0007669"/>
    <property type="project" value="TreeGrafter"/>
</dbReference>
<dbReference type="PANTHER" id="PTHR45916:SF1">
    <property type="entry name" value="STRUCTURAL MAINTENANCE OF CHROMOSOMES PROTEIN 5"/>
    <property type="match status" value="1"/>
</dbReference>
<reference evidence="6 7" key="1">
    <citation type="submission" date="2018-06" db="EMBL/GenBank/DDBJ databases">
        <title>Population genomics shows no distinction between pathogenic Candida krusei and environmental Pichia kudriavzevii: One species, four names.</title>
        <authorList>
            <person name="Douglass A.P."/>
            <person name="Offei B."/>
            <person name="Braun-Galleani S."/>
            <person name="Coughlan A.Y."/>
            <person name="Martos A."/>
            <person name="Ortiz-Merino R.A."/>
            <person name="Byrne K.P."/>
            <person name="Wolfe K.H."/>
        </authorList>
    </citation>
    <scope>NUCLEOTIDE SEQUENCE [LARGE SCALE GENOMIC DNA]</scope>
    <source>
        <strain evidence="6 7">CBS573</strain>
    </source>
</reference>
<dbReference type="GO" id="GO:0030915">
    <property type="term" value="C:Smc5-Smc6 complex"/>
    <property type="evidence" value="ECO:0007669"/>
    <property type="project" value="TreeGrafter"/>
</dbReference>
<dbReference type="SUPFAM" id="SSF90257">
    <property type="entry name" value="Myosin rod fragments"/>
    <property type="match status" value="1"/>
</dbReference>
<dbReference type="InterPro" id="IPR027417">
    <property type="entry name" value="P-loop_NTPase"/>
</dbReference>
<dbReference type="KEGG" id="pkz:C5L36_0A00290"/>
<evidence type="ECO:0000256" key="1">
    <source>
        <dbReference type="ARBA" id="ARBA00010171"/>
    </source>
</evidence>
<organism evidence="6 7">
    <name type="scientific">Pichia kudriavzevii</name>
    <name type="common">Yeast</name>
    <name type="synonym">Issatchenkia orientalis</name>
    <dbReference type="NCBI Taxonomy" id="4909"/>
    <lineage>
        <taxon>Eukaryota</taxon>
        <taxon>Fungi</taxon>
        <taxon>Dikarya</taxon>
        <taxon>Ascomycota</taxon>
        <taxon>Saccharomycotina</taxon>
        <taxon>Pichiomycetes</taxon>
        <taxon>Pichiales</taxon>
        <taxon>Pichiaceae</taxon>
        <taxon>Pichia</taxon>
    </lineage>
</organism>
<feature type="domain" description="RecF/RecN/SMC N-terminal" evidence="5">
    <location>
        <begin position="35"/>
        <end position="1049"/>
    </location>
</feature>
<dbReference type="GO" id="GO:0003697">
    <property type="term" value="F:single-stranded DNA binding"/>
    <property type="evidence" value="ECO:0007669"/>
    <property type="project" value="TreeGrafter"/>
</dbReference>
<name>A0A2U9QWS1_PICKU</name>
<dbReference type="RefSeq" id="XP_029318892.1">
    <property type="nucleotide sequence ID" value="XM_029463032.1"/>
</dbReference>
<comment type="similarity">
    <text evidence="1">Belongs to the SMC family. SMC5 subfamily.</text>
</comment>
<proteinExistence type="inferred from homology"/>
<dbReference type="GeneID" id="40381125"/>
<feature type="coiled-coil region" evidence="4">
    <location>
        <begin position="815"/>
        <end position="842"/>
    </location>
</feature>
<evidence type="ECO:0000256" key="3">
    <source>
        <dbReference type="ARBA" id="ARBA00023054"/>
    </source>
</evidence>
<sequence length="1102" mass="127502">MTQITHFDLGSTLPVAKRLKSSYKPNLSKFHPGAIIRCRLKNFMSYSLTEFHFHSNMNLIVGPNGSGKSTFVCAVCIGLGGKLANLGKESMTTDGFIKDNENDGYIELELKGKEESTSVVVRTILHRKSKTEWMIDGVLVNESSMKKLMRSFNIQLDNLCQFLPQDRVSKFADLKPEELLREIEKCYKDGELLDEHLNIIQLQGNVNEQEKRVEEDKKRLEELRVKNKSLKENVEKHRHYMQLEKELKKTELIRPYIEYQDLKKQRDELKGKYDVLKNDYQLFMQKVAPIKESLQHVDDEMSSSDEAIKKLERKIKVYDDKIADIRKSINKINSEIDQNFQSIKNFEQQCEFAKTSYLDSKAQLKEWEKRLSTLENDGQDVDIGPLKTMKQNIQNEIYEIEDLVGELRTKLNTQKRLKTDICDKITLERGKLSSKDRLVSLDRRKFGKTIDAVYKLRQYKDRLNARYYEPAILTLNVSDKHVAPIVEALIQFTHLNAIVVPSGEDYHAISRFLYDEQKIMVSIRTLGKDNQDIVNDRISDDIIKELGFDGWLTDYLRAPREVIQMLCENANIHKIPISIAGLKTEQKQKIEDSIRNGLDLVKYVSYDEIYTMNKSKYGRQQITTTIKSFRLSPQIFGIGLSEEQKGAINERIRELESRLQSINDEMVRLSESMKSDNTKANDKRRELQDVEGQIHRYNVQLKERDKIRRGVERAREQMEVKRVKYKELRKSKLEQTRGEVYDRIDGLVNERLRIMREDYRESMEKKMEADKEYIIMKVKSVEESNRVLSIKRLVDSSNEEMQRLGKLAGDAKEEVNAIRGKCKKAKLEVEEATSRLSLEEKQEVATMVQKWIDEDKLSVVQLNMRLEQLHSEMALSGGGRSSGRGVLYQLQENEEEITEIEERIPHIEALIEKVKQELDEKRTRWESQLEGLISQVQEDFSRNMAFIASAGDVQLERDDNDFKKWGVVIKVSFRDNEGLSAFNGAQHSGGEKSTTTAVFVNSLQGLTQTPFRVVDEINQGMDAINERRAHELIVQRASQIGASQYFLITPKLLTGLYYSSEMGVHCIFAGRWIPEAGNNDSNPGNAVRESDFCQLGISQMYM</sequence>
<feature type="coiled-coil region" evidence="4">
    <location>
        <begin position="199"/>
        <end position="328"/>
    </location>
</feature>
<evidence type="ECO:0000259" key="5">
    <source>
        <dbReference type="Pfam" id="PF02463"/>
    </source>
</evidence>
<dbReference type="VEuPathDB" id="FungiDB:C5L36_0A00290"/>
<dbReference type="STRING" id="4909.A0A2U9QWS1"/>
<dbReference type="GO" id="GO:0007059">
    <property type="term" value="P:chromosome segregation"/>
    <property type="evidence" value="ECO:0007669"/>
    <property type="project" value="UniProtKB-ARBA"/>
</dbReference>
<evidence type="ECO:0000256" key="2">
    <source>
        <dbReference type="ARBA" id="ARBA00018687"/>
    </source>
</evidence>
<keyword evidence="7" id="KW-1185">Reference proteome</keyword>
<dbReference type="AlphaFoldDB" id="A0A2U9QWS1"/>
<dbReference type="Pfam" id="PF02463">
    <property type="entry name" value="SMC_N"/>
    <property type="match status" value="1"/>
</dbReference>
<feature type="coiled-coil region" evidence="4">
    <location>
        <begin position="890"/>
        <end position="935"/>
    </location>
</feature>
<gene>
    <name evidence="6" type="ORF">C5L36_0A00290</name>
</gene>
<dbReference type="Gene3D" id="3.40.50.300">
    <property type="entry name" value="P-loop containing nucleotide triphosphate hydrolases"/>
    <property type="match status" value="2"/>
</dbReference>
<dbReference type="PANTHER" id="PTHR45916">
    <property type="entry name" value="STRUCTURAL MAINTENANCE OF CHROMOSOMES PROTEIN 5"/>
    <property type="match status" value="1"/>
</dbReference>
<dbReference type="Gene3D" id="1.10.287.1490">
    <property type="match status" value="1"/>
</dbReference>
<dbReference type="GO" id="GO:0005634">
    <property type="term" value="C:nucleus"/>
    <property type="evidence" value="ECO:0007669"/>
    <property type="project" value="TreeGrafter"/>
</dbReference>